<name>A0A285TT99_9BACL</name>
<dbReference type="GO" id="GO:0004386">
    <property type="term" value="F:helicase activity"/>
    <property type="evidence" value="ECO:0007669"/>
    <property type="project" value="UniProtKB-KW"/>
</dbReference>
<reference evidence="10" key="1">
    <citation type="submission" date="2017-08" db="EMBL/GenBank/DDBJ databases">
        <authorList>
            <person name="Varghese N."/>
            <person name="Submissions S."/>
        </authorList>
    </citation>
    <scope>NUCLEOTIDE SEQUENCE [LARGE SCALE GENOMIC DNA]</scope>
    <source>
        <strain evidence="10">JC22</strain>
    </source>
</reference>
<evidence type="ECO:0000256" key="6">
    <source>
        <dbReference type="ARBA" id="ARBA00023125"/>
    </source>
</evidence>
<evidence type="ECO:0000256" key="3">
    <source>
        <dbReference type="ARBA" id="ARBA00022801"/>
    </source>
</evidence>
<protein>
    <submittedName>
        <fullName evidence="9">PD-(D/E)XK nuclease superfamily protein</fullName>
    </submittedName>
</protein>
<dbReference type="GO" id="GO:0005524">
    <property type="term" value="F:ATP binding"/>
    <property type="evidence" value="ECO:0007669"/>
    <property type="project" value="UniProtKB-KW"/>
</dbReference>
<keyword evidence="10" id="KW-1185">Reference proteome</keyword>
<evidence type="ECO:0000313" key="10">
    <source>
        <dbReference type="Proteomes" id="UP000219636"/>
    </source>
</evidence>
<evidence type="ECO:0000313" key="9">
    <source>
        <dbReference type="EMBL" id="SOC24545.1"/>
    </source>
</evidence>
<keyword evidence="3" id="KW-0378">Hydrolase</keyword>
<accession>A0A285TT99</accession>
<sequence>MNNDEMLKFIEEAFEENYELLRLEGGHSLSPHVKKMALEQVKHYWKKLRNLAENVSDTEVRLTLPQQKTPSGKYYTIQGVVDVVKEDDRTVMYDIKTHDVDFVRCNKKDYEGQLNIYAHIWQSVRGQHLDGTSIIAIGETEELRKAKQRASQANNEQILEEALTEWNPEVPIELEMEQVDAYLESFGEVVDMIEGFEFSPPPVEKLLSKVQDNKTFAVHVCRNCDVRFSCESFKAYAFSSSRAKSNFLAFYDDYGTEHERVEVIEANLEEEEV</sequence>
<evidence type="ECO:0000256" key="2">
    <source>
        <dbReference type="ARBA" id="ARBA00022763"/>
    </source>
</evidence>
<dbReference type="AlphaFoldDB" id="A0A285TT99"/>
<keyword evidence="7" id="KW-0234">DNA repair</keyword>
<keyword evidence="4" id="KW-0347">Helicase</keyword>
<keyword evidence="5" id="KW-0067">ATP-binding</keyword>
<dbReference type="InterPro" id="IPR011604">
    <property type="entry name" value="PDDEXK-like_dom_sf"/>
</dbReference>
<organism evidence="9 10">
    <name type="scientific">Ureibacillus xyleni</name>
    <dbReference type="NCBI Taxonomy" id="614648"/>
    <lineage>
        <taxon>Bacteria</taxon>
        <taxon>Bacillati</taxon>
        <taxon>Bacillota</taxon>
        <taxon>Bacilli</taxon>
        <taxon>Bacillales</taxon>
        <taxon>Caryophanaceae</taxon>
        <taxon>Ureibacillus</taxon>
    </lineage>
</organism>
<proteinExistence type="predicted"/>
<dbReference type="OrthoDB" id="2987292at2"/>
<feature type="domain" description="PD-(D/E)XK endonuclease-like" evidence="8">
    <location>
        <begin position="27"/>
        <end position="230"/>
    </location>
</feature>
<dbReference type="Proteomes" id="UP000219636">
    <property type="component" value="Unassembled WGS sequence"/>
</dbReference>
<keyword evidence="6" id="KW-0238">DNA-binding</keyword>
<keyword evidence="1" id="KW-0547">Nucleotide-binding</keyword>
<evidence type="ECO:0000256" key="7">
    <source>
        <dbReference type="ARBA" id="ARBA00023204"/>
    </source>
</evidence>
<dbReference type="EMBL" id="OBMQ01000017">
    <property type="protein sequence ID" value="SOC24545.1"/>
    <property type="molecule type" value="Genomic_DNA"/>
</dbReference>
<dbReference type="RefSeq" id="WP_097075078.1">
    <property type="nucleotide sequence ID" value="NZ_OBMQ01000017.1"/>
</dbReference>
<dbReference type="InterPro" id="IPR038726">
    <property type="entry name" value="PDDEXK_AddAB-type"/>
</dbReference>
<evidence type="ECO:0000256" key="1">
    <source>
        <dbReference type="ARBA" id="ARBA00022741"/>
    </source>
</evidence>
<dbReference type="Gene3D" id="3.90.320.10">
    <property type="match status" value="1"/>
</dbReference>
<gene>
    <name evidence="9" type="ORF">SAMN05880501_11753</name>
</gene>
<dbReference type="GO" id="GO:0006281">
    <property type="term" value="P:DNA repair"/>
    <property type="evidence" value="ECO:0007669"/>
    <property type="project" value="UniProtKB-KW"/>
</dbReference>
<evidence type="ECO:0000259" key="8">
    <source>
        <dbReference type="Pfam" id="PF12705"/>
    </source>
</evidence>
<dbReference type="Pfam" id="PF12705">
    <property type="entry name" value="PDDEXK_1"/>
    <property type="match status" value="1"/>
</dbReference>
<evidence type="ECO:0000256" key="5">
    <source>
        <dbReference type="ARBA" id="ARBA00022840"/>
    </source>
</evidence>
<keyword evidence="2" id="KW-0227">DNA damage</keyword>
<dbReference type="GO" id="GO:0003677">
    <property type="term" value="F:DNA binding"/>
    <property type="evidence" value="ECO:0007669"/>
    <property type="project" value="UniProtKB-KW"/>
</dbReference>
<dbReference type="GO" id="GO:0016787">
    <property type="term" value="F:hydrolase activity"/>
    <property type="evidence" value="ECO:0007669"/>
    <property type="project" value="UniProtKB-KW"/>
</dbReference>
<evidence type="ECO:0000256" key="4">
    <source>
        <dbReference type="ARBA" id="ARBA00022806"/>
    </source>
</evidence>